<evidence type="ECO:0000259" key="4">
    <source>
        <dbReference type="PROSITE" id="PS01124"/>
    </source>
</evidence>
<dbReference type="AlphaFoldDB" id="A0A1G6IYR6"/>
<dbReference type="PROSITE" id="PS01124">
    <property type="entry name" value="HTH_ARAC_FAMILY_2"/>
    <property type="match status" value="1"/>
</dbReference>
<dbReference type="Pfam" id="PF12833">
    <property type="entry name" value="HTH_18"/>
    <property type="match status" value="1"/>
</dbReference>
<dbReference type="RefSeq" id="WP_092617936.1">
    <property type="nucleotide sequence ID" value="NZ_FMYK01000003.1"/>
</dbReference>
<keyword evidence="2" id="KW-0238">DNA-binding</keyword>
<evidence type="ECO:0000313" key="6">
    <source>
        <dbReference type="Proteomes" id="UP000242317"/>
    </source>
</evidence>
<dbReference type="GO" id="GO:0003700">
    <property type="term" value="F:DNA-binding transcription factor activity"/>
    <property type="evidence" value="ECO:0007669"/>
    <property type="project" value="InterPro"/>
</dbReference>
<evidence type="ECO:0000256" key="2">
    <source>
        <dbReference type="ARBA" id="ARBA00023125"/>
    </source>
</evidence>
<dbReference type="Gene3D" id="1.10.10.60">
    <property type="entry name" value="Homeodomain-like"/>
    <property type="match status" value="1"/>
</dbReference>
<dbReference type="PANTHER" id="PTHR47894">
    <property type="entry name" value="HTH-TYPE TRANSCRIPTIONAL REGULATOR GADX"/>
    <property type="match status" value="1"/>
</dbReference>
<gene>
    <name evidence="5" type="ORF">SAMN05421749_103185</name>
</gene>
<protein>
    <submittedName>
        <fullName evidence="5">Transcriptional regulator, AraC family</fullName>
    </submittedName>
</protein>
<dbReference type="SMART" id="SM00342">
    <property type="entry name" value="HTH_ARAC"/>
    <property type="match status" value="1"/>
</dbReference>
<keyword evidence="3" id="KW-0804">Transcription</keyword>
<feature type="domain" description="HTH araC/xylS-type" evidence="4">
    <location>
        <begin position="236"/>
        <end position="334"/>
    </location>
</feature>
<dbReference type="InterPro" id="IPR032687">
    <property type="entry name" value="AraC-type_N"/>
</dbReference>
<name>A0A1G6IYR6_9GAMM</name>
<reference evidence="6" key="1">
    <citation type="submission" date="2016-09" db="EMBL/GenBank/DDBJ databases">
        <authorList>
            <person name="Varghese N."/>
            <person name="Submissions S."/>
        </authorList>
    </citation>
    <scope>NUCLEOTIDE SEQUENCE [LARGE SCALE GENOMIC DNA]</scope>
    <source>
        <strain evidence="6">ANC 3699</strain>
    </source>
</reference>
<sequence length="339" mass="38528">MTTMVHASGIRGYLDVMQHIDFDPQSLLEYYGFTVEELYQDDAWLSQRSVVDLLESTAAQAKCPDLGLRISNHQDISILGVLSVILQSAESMRQVIEYTSEYLFLHGPGLVMSLNDPSPLIDDAVEIVFEIRLDDYAPQRQTMDICLGTTHRIFKWLAAEHYELKAVSLPHNPLASLAEYQRFFGAPIHINQERGALHLHRSVLHRQPHGSNAALREMAQDYLARYFRNPKEQISSSVRKALRIHLASARGNKIQVADMLGLHPRTLQRKLASEGTTFEEIKDNIRKEMALQYLWETPIQMSQLADILGFSEQSALSRATKRWYGMSPKALRLAKGQTL</sequence>
<dbReference type="InterPro" id="IPR009057">
    <property type="entry name" value="Homeodomain-like_sf"/>
</dbReference>
<organism evidence="5 6">
    <name type="scientific">Acinetobacter marinus</name>
    <dbReference type="NCBI Taxonomy" id="281375"/>
    <lineage>
        <taxon>Bacteria</taxon>
        <taxon>Pseudomonadati</taxon>
        <taxon>Pseudomonadota</taxon>
        <taxon>Gammaproteobacteria</taxon>
        <taxon>Moraxellales</taxon>
        <taxon>Moraxellaceae</taxon>
        <taxon>Acinetobacter</taxon>
    </lineage>
</organism>
<dbReference type="Pfam" id="PF12625">
    <property type="entry name" value="Arabinose_bd"/>
    <property type="match status" value="1"/>
</dbReference>
<keyword evidence="1" id="KW-0805">Transcription regulation</keyword>
<evidence type="ECO:0000256" key="3">
    <source>
        <dbReference type="ARBA" id="ARBA00023163"/>
    </source>
</evidence>
<dbReference type="OrthoDB" id="5582699at2"/>
<dbReference type="SUPFAM" id="SSF46689">
    <property type="entry name" value="Homeodomain-like"/>
    <property type="match status" value="2"/>
</dbReference>
<dbReference type="Proteomes" id="UP000242317">
    <property type="component" value="Unassembled WGS sequence"/>
</dbReference>
<dbReference type="InterPro" id="IPR018060">
    <property type="entry name" value="HTH_AraC"/>
</dbReference>
<dbReference type="PANTHER" id="PTHR47894:SF4">
    <property type="entry name" value="HTH-TYPE TRANSCRIPTIONAL REGULATOR GADX"/>
    <property type="match status" value="1"/>
</dbReference>
<evidence type="ECO:0000313" key="5">
    <source>
        <dbReference type="EMBL" id="SDC11637.1"/>
    </source>
</evidence>
<proteinExistence type="predicted"/>
<dbReference type="GO" id="GO:0005829">
    <property type="term" value="C:cytosol"/>
    <property type="evidence" value="ECO:0007669"/>
    <property type="project" value="TreeGrafter"/>
</dbReference>
<dbReference type="GO" id="GO:0000976">
    <property type="term" value="F:transcription cis-regulatory region binding"/>
    <property type="evidence" value="ECO:0007669"/>
    <property type="project" value="TreeGrafter"/>
</dbReference>
<accession>A0A1G6IYR6</accession>
<keyword evidence="6" id="KW-1185">Reference proteome</keyword>
<evidence type="ECO:0000256" key="1">
    <source>
        <dbReference type="ARBA" id="ARBA00023015"/>
    </source>
</evidence>
<dbReference type="EMBL" id="FMYK01000003">
    <property type="protein sequence ID" value="SDC11637.1"/>
    <property type="molecule type" value="Genomic_DNA"/>
</dbReference>